<evidence type="ECO:0000313" key="3">
    <source>
        <dbReference type="EMBL" id="SFY20517.1"/>
    </source>
</evidence>
<keyword evidence="1" id="KW-0812">Transmembrane</keyword>
<gene>
    <name evidence="3" type="ORF">SAMN03097694_5094</name>
</gene>
<dbReference type="CDD" id="cd03392">
    <property type="entry name" value="PAP2_like_2"/>
    <property type="match status" value="1"/>
</dbReference>
<dbReference type="Pfam" id="PF01569">
    <property type="entry name" value="PAP2"/>
    <property type="match status" value="1"/>
</dbReference>
<feature type="transmembrane region" description="Helical" evidence="1">
    <location>
        <begin position="221"/>
        <end position="242"/>
    </location>
</feature>
<keyword evidence="1" id="KW-1133">Transmembrane helix</keyword>
<comment type="caution">
    <text evidence="3">The sequence shown here is derived from an EMBL/GenBank/DDBJ whole genome shotgun (WGS) entry which is preliminary data.</text>
</comment>
<feature type="transmembrane region" description="Helical" evidence="1">
    <location>
        <begin position="82"/>
        <end position="110"/>
    </location>
</feature>
<dbReference type="RefSeq" id="WP_254798635.1">
    <property type="nucleotide sequence ID" value="NZ_FPKH01000007.1"/>
</dbReference>
<keyword evidence="1" id="KW-0472">Membrane</keyword>
<protein>
    <submittedName>
        <fullName evidence="3">Undecaprenyl-diphosphatase</fullName>
    </submittedName>
</protein>
<dbReference type="InterPro" id="IPR036938">
    <property type="entry name" value="PAP2/HPO_sf"/>
</dbReference>
<dbReference type="PANTHER" id="PTHR14969">
    <property type="entry name" value="SPHINGOSINE-1-PHOSPHATE PHOSPHOHYDROLASE"/>
    <property type="match status" value="1"/>
</dbReference>
<dbReference type="PANTHER" id="PTHR14969:SF13">
    <property type="entry name" value="AT30094P"/>
    <property type="match status" value="1"/>
</dbReference>
<reference evidence="3 4" key="1">
    <citation type="submission" date="2016-11" db="EMBL/GenBank/DDBJ databases">
        <authorList>
            <person name="Varghese N."/>
            <person name="Submissions S."/>
        </authorList>
    </citation>
    <scope>NUCLEOTIDE SEQUENCE [LARGE SCALE GENOMIC DNA]</scope>
    <source>
        <strain evidence="3 4">NFR18</strain>
    </source>
</reference>
<organism evidence="3 4">
    <name type="scientific">Janthinobacterium lividum</name>
    <dbReference type="NCBI Taxonomy" id="29581"/>
    <lineage>
        <taxon>Bacteria</taxon>
        <taxon>Pseudomonadati</taxon>
        <taxon>Pseudomonadota</taxon>
        <taxon>Betaproteobacteria</taxon>
        <taxon>Burkholderiales</taxon>
        <taxon>Oxalobacteraceae</taxon>
        <taxon>Janthinobacterium</taxon>
    </lineage>
</organism>
<dbReference type="SMART" id="SM00014">
    <property type="entry name" value="acidPPc"/>
    <property type="match status" value="1"/>
</dbReference>
<feature type="transmembrane region" description="Helical" evidence="1">
    <location>
        <begin position="193"/>
        <end position="215"/>
    </location>
</feature>
<evidence type="ECO:0000256" key="1">
    <source>
        <dbReference type="SAM" id="Phobius"/>
    </source>
</evidence>
<proteinExistence type="predicted"/>
<feature type="transmembrane region" description="Helical" evidence="1">
    <location>
        <begin position="160"/>
        <end position="181"/>
    </location>
</feature>
<feature type="transmembrane region" description="Helical" evidence="1">
    <location>
        <begin position="117"/>
        <end position="140"/>
    </location>
</feature>
<dbReference type="Proteomes" id="UP000182489">
    <property type="component" value="Unassembled WGS sequence"/>
</dbReference>
<feature type="domain" description="Phosphatidic acid phosphatase type 2/haloperoxidase" evidence="2">
    <location>
        <begin position="118"/>
        <end position="236"/>
    </location>
</feature>
<dbReference type="SUPFAM" id="SSF48317">
    <property type="entry name" value="Acid phosphatase/Vanadium-dependent haloperoxidase"/>
    <property type="match status" value="1"/>
</dbReference>
<dbReference type="EMBL" id="FPKH01000007">
    <property type="protein sequence ID" value="SFY20517.1"/>
    <property type="molecule type" value="Genomic_DNA"/>
</dbReference>
<feature type="transmembrane region" description="Helical" evidence="1">
    <location>
        <begin position="33"/>
        <end position="51"/>
    </location>
</feature>
<name>A0AB38CEY7_9BURK</name>
<evidence type="ECO:0000259" key="2">
    <source>
        <dbReference type="SMART" id="SM00014"/>
    </source>
</evidence>
<sequence>MSLQEKNDMSMTTGWTTKLRRFVEARLSPEGELGLHMTVGVVLMLVAIVVFHEIAEAVMGMEQITVIDLQVAQWFNQHAVPWITTCLLVVTHMHGVIGAITLAVLLGWYLHRKRADYWLFTLVITMPGVMFLNLLLKYIFVRARPSFDEPILQTALSTYSFPSGHTATSTALYGLLAAYLICQTAPGAWGKRIAIALGAFLMAALVGFSRIYLGAHYLSDVLAAMAESYGWLAICIAGVSTLRRRRHIRQTK</sequence>
<accession>A0AB38CEY7</accession>
<dbReference type="AlphaFoldDB" id="A0AB38CEY7"/>
<dbReference type="Gene3D" id="1.20.144.10">
    <property type="entry name" value="Phosphatidic acid phosphatase type 2/haloperoxidase"/>
    <property type="match status" value="2"/>
</dbReference>
<dbReference type="InterPro" id="IPR000326">
    <property type="entry name" value="PAP2/HPO"/>
</dbReference>
<evidence type="ECO:0000313" key="4">
    <source>
        <dbReference type="Proteomes" id="UP000182489"/>
    </source>
</evidence>